<name>A0A0F7L8G0_9VIRU</name>
<proteinExistence type="predicted"/>
<keyword evidence="1" id="KW-0472">Membrane</keyword>
<evidence type="ECO:0000313" key="2">
    <source>
        <dbReference type="EMBL" id="AKH47712.1"/>
    </source>
</evidence>
<keyword evidence="1" id="KW-1133">Transmembrane helix</keyword>
<organism evidence="2">
    <name type="scientific">uncultured marine virus</name>
    <dbReference type="NCBI Taxonomy" id="186617"/>
    <lineage>
        <taxon>Viruses</taxon>
        <taxon>environmental samples</taxon>
    </lineage>
</organism>
<reference evidence="2" key="1">
    <citation type="journal article" date="2015" name="Front. Microbiol.">
        <title>Combining genomic sequencing methods to explore viral diversity and reveal potential virus-host interactions.</title>
        <authorList>
            <person name="Chow C.E."/>
            <person name="Winget D.M."/>
            <person name="White R.A.III."/>
            <person name="Hallam S.J."/>
            <person name="Suttle C.A."/>
        </authorList>
    </citation>
    <scope>NUCLEOTIDE SEQUENCE</scope>
    <source>
        <strain evidence="2">Oxic1_2</strain>
    </source>
</reference>
<sequence length="59" mass="6733">MTLEPCLPSAVPVQDPLSKFLSSKLFVVITSLFMEVVWINIISKLINAVYRITSSYYYC</sequence>
<evidence type="ECO:0000256" key="1">
    <source>
        <dbReference type="SAM" id="Phobius"/>
    </source>
</evidence>
<dbReference type="EMBL" id="KR029597">
    <property type="protein sequence ID" value="AKH47712.1"/>
    <property type="molecule type" value="Genomic_DNA"/>
</dbReference>
<keyword evidence="1" id="KW-0812">Transmembrane</keyword>
<accession>A0A0F7L8G0</accession>
<protein>
    <submittedName>
        <fullName evidence="2">Uncharacterized protein</fullName>
    </submittedName>
</protein>
<reference evidence="2" key="2">
    <citation type="submission" date="2015-03" db="EMBL/GenBank/DDBJ databases">
        <authorList>
            <person name="Chow C.-E.T."/>
            <person name="Winget D.M."/>
            <person name="White R.A.III."/>
            <person name="Hallam S.J."/>
            <person name="Suttle C.A."/>
        </authorList>
    </citation>
    <scope>NUCLEOTIDE SEQUENCE</scope>
    <source>
        <strain evidence="2">Oxic1_2</strain>
    </source>
</reference>
<feature type="transmembrane region" description="Helical" evidence="1">
    <location>
        <begin position="20"/>
        <end position="41"/>
    </location>
</feature>